<keyword evidence="8" id="KW-1185">Reference proteome</keyword>
<dbReference type="GO" id="GO:0005773">
    <property type="term" value="C:vacuole"/>
    <property type="evidence" value="ECO:0007669"/>
    <property type="project" value="UniProtKB-SubCell"/>
</dbReference>
<keyword evidence="4" id="KW-0732">Signal</keyword>
<evidence type="ECO:0000256" key="4">
    <source>
        <dbReference type="ARBA" id="ARBA00022729"/>
    </source>
</evidence>
<comment type="caution">
    <text evidence="7">The sequence shown here is derived from an EMBL/GenBank/DDBJ whole genome shotgun (WGS) entry which is preliminary data.</text>
</comment>
<dbReference type="GO" id="GO:0016787">
    <property type="term" value="F:hydrolase activity"/>
    <property type="evidence" value="ECO:0007669"/>
    <property type="project" value="TreeGrafter"/>
</dbReference>
<gene>
    <name evidence="7" type="ORF">GOP47_0021888</name>
</gene>
<keyword evidence="5" id="KW-0325">Glycoprotein</keyword>
<dbReference type="Proteomes" id="UP000886520">
    <property type="component" value="Chromosome 21"/>
</dbReference>
<comment type="similarity">
    <text evidence="2">Belongs to the strictosidine synthase family.</text>
</comment>
<dbReference type="Pfam" id="PF03088">
    <property type="entry name" value="Str_synth"/>
    <property type="match status" value="1"/>
</dbReference>
<dbReference type="PANTHER" id="PTHR10426">
    <property type="entry name" value="STRICTOSIDINE SYNTHASE-RELATED"/>
    <property type="match status" value="1"/>
</dbReference>
<keyword evidence="3" id="KW-0926">Vacuole</keyword>
<evidence type="ECO:0000256" key="2">
    <source>
        <dbReference type="ARBA" id="ARBA00009191"/>
    </source>
</evidence>
<dbReference type="AlphaFoldDB" id="A0A9D4Z898"/>
<dbReference type="GO" id="GO:0012505">
    <property type="term" value="C:endomembrane system"/>
    <property type="evidence" value="ECO:0007669"/>
    <property type="project" value="TreeGrafter"/>
</dbReference>
<dbReference type="PANTHER" id="PTHR10426:SF106">
    <property type="entry name" value="PROTEIN STRICTOSIDINE SYNTHASE-LIKE 3"/>
    <property type="match status" value="1"/>
</dbReference>
<dbReference type="OrthoDB" id="5307922at2759"/>
<comment type="subcellular location">
    <subcellularLocation>
        <location evidence="1">Vacuole</location>
    </subcellularLocation>
</comment>
<name>A0A9D4Z898_ADICA</name>
<evidence type="ECO:0000313" key="8">
    <source>
        <dbReference type="Proteomes" id="UP000886520"/>
    </source>
</evidence>
<protein>
    <recommendedName>
        <fullName evidence="6">Strictosidine synthase conserved region domain-containing protein</fullName>
    </recommendedName>
</protein>
<dbReference type="InterPro" id="IPR018119">
    <property type="entry name" value="Strictosidine_synth_cons-reg"/>
</dbReference>
<proteinExistence type="inferred from homology"/>
<accession>A0A9D4Z898</accession>
<dbReference type="EMBL" id="JABFUD020000021">
    <property type="protein sequence ID" value="KAI5063341.1"/>
    <property type="molecule type" value="Genomic_DNA"/>
</dbReference>
<dbReference type="Gene3D" id="2.120.10.30">
    <property type="entry name" value="TolB, C-terminal domain"/>
    <property type="match status" value="1"/>
</dbReference>
<dbReference type="InterPro" id="IPR011042">
    <property type="entry name" value="6-blade_b-propeller_TolB-like"/>
</dbReference>
<organism evidence="7 8">
    <name type="scientific">Adiantum capillus-veneris</name>
    <name type="common">Maidenhair fern</name>
    <dbReference type="NCBI Taxonomy" id="13818"/>
    <lineage>
        <taxon>Eukaryota</taxon>
        <taxon>Viridiplantae</taxon>
        <taxon>Streptophyta</taxon>
        <taxon>Embryophyta</taxon>
        <taxon>Tracheophyta</taxon>
        <taxon>Polypodiopsida</taxon>
        <taxon>Polypodiidae</taxon>
        <taxon>Polypodiales</taxon>
        <taxon>Pteridineae</taxon>
        <taxon>Pteridaceae</taxon>
        <taxon>Vittarioideae</taxon>
        <taxon>Adiantum</taxon>
    </lineage>
</organism>
<reference evidence="7" key="1">
    <citation type="submission" date="2021-01" db="EMBL/GenBank/DDBJ databases">
        <title>Adiantum capillus-veneris genome.</title>
        <authorList>
            <person name="Fang Y."/>
            <person name="Liao Q."/>
        </authorList>
    </citation>
    <scope>NUCLEOTIDE SEQUENCE</scope>
    <source>
        <strain evidence="7">H3</strain>
        <tissue evidence="7">Leaf</tissue>
    </source>
</reference>
<evidence type="ECO:0000256" key="5">
    <source>
        <dbReference type="ARBA" id="ARBA00023180"/>
    </source>
</evidence>
<sequence length="355" mass="39148">MQSQLSGAQKWSVNGLMGPESLALDPHGDGPYTGIADGRIMKWHGPAIGWQEFAHTGPNRSKEFCDQPIGRPFPQSIERERVCGRPLGLRFHKATCDLYIADACLGLLRVGPEGGQAQLLVSHVGGQPLTFTNDVDVASDGSIYFTDSSAKYQRRDFFLLMLSGDDTGRVLKYDLKSGETSVVVKDGLQFPNGVALSKDETFLVIAESVPGRLLRHWLKGSRAGETEVLAVLPGYPDNVRLSKEGDHLWVAMHRHRNLVRQVLGPLPWLRQAFLQLPLPFKCVQLIYNGGTPPHGVIAKYLISNGTLLQILEDVSGKVVKFVTEVHEHNGRLWIGSFLLPYISVLDLHTTNSHSS</sequence>
<feature type="domain" description="Strictosidine synthase conserved region" evidence="6">
    <location>
        <begin position="133"/>
        <end position="220"/>
    </location>
</feature>
<dbReference type="SUPFAM" id="SSF63829">
    <property type="entry name" value="Calcium-dependent phosphotriesterase"/>
    <property type="match status" value="1"/>
</dbReference>
<dbReference type="FunFam" id="2.120.10.30:FF:000032">
    <property type="entry name" value="Protein STRICTOSIDINE SYNTHASE-LIKE 13"/>
    <property type="match status" value="1"/>
</dbReference>
<dbReference type="Pfam" id="PF20067">
    <property type="entry name" value="SSL_N"/>
    <property type="match status" value="1"/>
</dbReference>
<evidence type="ECO:0000313" key="7">
    <source>
        <dbReference type="EMBL" id="KAI5063341.1"/>
    </source>
</evidence>
<evidence type="ECO:0000256" key="3">
    <source>
        <dbReference type="ARBA" id="ARBA00022554"/>
    </source>
</evidence>
<evidence type="ECO:0000259" key="6">
    <source>
        <dbReference type="Pfam" id="PF03088"/>
    </source>
</evidence>
<evidence type="ECO:0000256" key="1">
    <source>
        <dbReference type="ARBA" id="ARBA00004116"/>
    </source>
</evidence>